<dbReference type="PANTHER" id="PTHR22957:SF645">
    <property type="entry name" value="LD27216P"/>
    <property type="match status" value="1"/>
</dbReference>
<dbReference type="SUPFAM" id="SSF47923">
    <property type="entry name" value="Ypt/Rab-GAP domain of gyp1p"/>
    <property type="match status" value="2"/>
</dbReference>
<dbReference type="PROSITE" id="PS50086">
    <property type="entry name" value="TBC_RABGAP"/>
    <property type="match status" value="1"/>
</dbReference>
<dbReference type="InterPro" id="IPR000195">
    <property type="entry name" value="Rab-GAP-TBC_dom"/>
</dbReference>
<dbReference type="Pfam" id="PF00566">
    <property type="entry name" value="RabGAP-TBC"/>
    <property type="match status" value="1"/>
</dbReference>
<evidence type="ECO:0000313" key="4">
    <source>
        <dbReference type="Proteomes" id="UP001162164"/>
    </source>
</evidence>
<dbReference type="Proteomes" id="UP001162164">
    <property type="component" value="Unassembled WGS sequence"/>
</dbReference>
<organism evidence="3 4">
    <name type="scientific">Molorchus minor</name>
    <dbReference type="NCBI Taxonomy" id="1323400"/>
    <lineage>
        <taxon>Eukaryota</taxon>
        <taxon>Metazoa</taxon>
        <taxon>Ecdysozoa</taxon>
        <taxon>Arthropoda</taxon>
        <taxon>Hexapoda</taxon>
        <taxon>Insecta</taxon>
        <taxon>Pterygota</taxon>
        <taxon>Neoptera</taxon>
        <taxon>Endopterygota</taxon>
        <taxon>Coleoptera</taxon>
        <taxon>Polyphaga</taxon>
        <taxon>Cucujiformia</taxon>
        <taxon>Chrysomeloidea</taxon>
        <taxon>Cerambycidae</taxon>
        <taxon>Lamiinae</taxon>
        <taxon>Monochamini</taxon>
        <taxon>Molorchus</taxon>
    </lineage>
</organism>
<evidence type="ECO:0000313" key="3">
    <source>
        <dbReference type="EMBL" id="KAJ8982106.1"/>
    </source>
</evidence>
<reference evidence="3" key="1">
    <citation type="journal article" date="2023" name="Insect Mol. Biol.">
        <title>Genome sequencing provides insights into the evolution of gene families encoding plant cell wall-degrading enzymes in longhorned beetles.</title>
        <authorList>
            <person name="Shin N.R."/>
            <person name="Okamura Y."/>
            <person name="Kirsch R."/>
            <person name="Pauchet Y."/>
        </authorList>
    </citation>
    <scope>NUCLEOTIDE SEQUENCE</scope>
    <source>
        <strain evidence="3">MMC_N1</strain>
    </source>
</reference>
<dbReference type="Gene3D" id="1.10.8.270">
    <property type="entry name" value="putative rabgap domain of human tbc1 domain family member 14 like domains"/>
    <property type="match status" value="1"/>
</dbReference>
<keyword evidence="4" id="KW-1185">Reference proteome</keyword>
<sequence>MDEVIDDCLEIFTQDGVLLKQAAANYMTFINTIGTLYVTECPSSNRQRFIEWRPNDVTIDSDIQDQEWAVVNTIQKRTRTLSGNFPPDYHNRIKSVKCSFNEIKSFRMANKSRQLSFHDGKSECICSFIFQHGNCELLVGILKSLLKTAPSRRDKHLFIVYDSNNLELQQLDRSFAELNLQSDAHTFWGMFKNIREHPYEATFEAFAKVTDYVNKSLEQPPDDDQRDDLNKSITEYENTTIHSQGDYEVIAKVPELPKRKDFPRLRPLTAEQWKGHMNLDGKIEDIESIKTLIFRGGVTPSLRQEVWKFLLDYYPWESTEAERQKLMTIKSDEYYNMKLQWKRMTKTQEDNFSDYRDRKSLIEKDVNRTDRNLDFYAGDNNSNLQMLNDILMTYIMYNFDLGYVQGMSDLLSPILLLLKNEVESFWCFIRSRNFDVDQAGMKEQLNNLHTLLSFVDPPIATYLDTHDSGNMFFCFRWLLVWFKRELSQEDVMRFWEVLWTGYPCENFHLLVCVAILETEKSTIIENNYGFTKF</sequence>
<keyword evidence="1" id="KW-0343">GTPase activation</keyword>
<dbReference type="PANTHER" id="PTHR22957">
    <property type="entry name" value="TBC1 DOMAIN FAMILY MEMBER GTPASE-ACTIVATING PROTEIN"/>
    <property type="match status" value="1"/>
</dbReference>
<dbReference type="EMBL" id="JAPWTJ010000145">
    <property type="protein sequence ID" value="KAJ8982106.1"/>
    <property type="molecule type" value="Genomic_DNA"/>
</dbReference>
<evidence type="ECO:0000256" key="1">
    <source>
        <dbReference type="ARBA" id="ARBA00022468"/>
    </source>
</evidence>
<protein>
    <recommendedName>
        <fullName evidence="2">Rab-GAP TBC domain-containing protein</fullName>
    </recommendedName>
</protein>
<gene>
    <name evidence="3" type="ORF">NQ317_010964</name>
</gene>
<evidence type="ECO:0000259" key="2">
    <source>
        <dbReference type="PROSITE" id="PS50086"/>
    </source>
</evidence>
<proteinExistence type="predicted"/>
<feature type="domain" description="Rab-GAP TBC" evidence="2">
    <location>
        <begin position="297"/>
        <end position="502"/>
    </location>
</feature>
<name>A0ABQ9JW86_9CUCU</name>
<dbReference type="SMART" id="SM00164">
    <property type="entry name" value="TBC"/>
    <property type="match status" value="1"/>
</dbReference>
<accession>A0ABQ9JW86</accession>
<dbReference type="Gene3D" id="1.10.472.80">
    <property type="entry name" value="Ypt/Rab-GAP domain of gyp1p, domain 3"/>
    <property type="match status" value="1"/>
</dbReference>
<dbReference type="InterPro" id="IPR035969">
    <property type="entry name" value="Rab-GAP_TBC_sf"/>
</dbReference>
<comment type="caution">
    <text evidence="3">The sequence shown here is derived from an EMBL/GenBank/DDBJ whole genome shotgun (WGS) entry which is preliminary data.</text>
</comment>